<dbReference type="PANTHER" id="PTHR18901">
    <property type="entry name" value="2-DEOXYGLUCOSE-6-PHOSPHATE PHOSPHATASE 2"/>
    <property type="match status" value="1"/>
</dbReference>
<dbReference type="Pfam" id="PF13419">
    <property type="entry name" value="HAD_2"/>
    <property type="match status" value="1"/>
</dbReference>
<evidence type="ECO:0000313" key="5">
    <source>
        <dbReference type="Proteomes" id="UP000219546"/>
    </source>
</evidence>
<dbReference type="GO" id="GO:0016787">
    <property type="term" value="F:hydrolase activity"/>
    <property type="evidence" value="ECO:0007669"/>
    <property type="project" value="UniProtKB-KW"/>
</dbReference>
<gene>
    <name evidence="4" type="ORF">SAMN05877753_10360</name>
</gene>
<evidence type="ECO:0000256" key="3">
    <source>
        <dbReference type="ARBA" id="ARBA00022801"/>
    </source>
</evidence>
<dbReference type="Proteomes" id="UP000219546">
    <property type="component" value="Unassembled WGS sequence"/>
</dbReference>
<dbReference type="InterPro" id="IPR041492">
    <property type="entry name" value="HAD_2"/>
</dbReference>
<dbReference type="InterPro" id="IPR036412">
    <property type="entry name" value="HAD-like_sf"/>
</dbReference>
<accession>A0A285CPH1</accession>
<dbReference type="FunFam" id="3.40.50.1000:FF:000036">
    <property type="entry name" value="HAD family hydrolase"/>
    <property type="match status" value="1"/>
</dbReference>
<dbReference type="PANTHER" id="PTHR18901:SF38">
    <property type="entry name" value="PSEUDOURIDINE-5'-PHOSPHATASE"/>
    <property type="match status" value="1"/>
</dbReference>
<dbReference type="SFLD" id="SFLDG01135">
    <property type="entry name" value="C1.5.6:_HAD__Beta-PGM__Phospha"/>
    <property type="match status" value="1"/>
</dbReference>
<dbReference type="InterPro" id="IPR023198">
    <property type="entry name" value="PGP-like_dom2"/>
</dbReference>
<proteinExistence type="inferred from homology"/>
<sequence>MYKAVIFDFDGLILDTESVHTAIFQEMFQSYNLEFPFEEWIQNIGTQSDVSIYDLLEKEIQPIDRAELKRINEEKLHTRLHTLKVRPGVEHYLKEAQAMNLKIGLASSSDYKWVSGHLSRLGLLDYFECIMTSDDVVEVKPNPDLYLLAAKELEVEPKSCIAFEDSANGSLAAKRAGLTCVIVPNETTQHLTFPEVDYRLSSMTDCALSDLLEKLTTIKQ</sequence>
<reference evidence="4 5" key="1">
    <citation type="submission" date="2017-08" db="EMBL/GenBank/DDBJ databases">
        <authorList>
            <person name="de Groot N.N."/>
        </authorList>
    </citation>
    <scope>NUCLEOTIDE SEQUENCE [LARGE SCALE GENOMIC DNA]</scope>
    <source>
        <strain evidence="4 5">JC228</strain>
    </source>
</reference>
<dbReference type="EMBL" id="OAOP01000003">
    <property type="protein sequence ID" value="SNX69452.1"/>
    <property type="molecule type" value="Genomic_DNA"/>
</dbReference>
<dbReference type="PRINTS" id="PR00413">
    <property type="entry name" value="HADHALOGNASE"/>
</dbReference>
<dbReference type="InterPro" id="IPR006439">
    <property type="entry name" value="HAD-SF_hydro_IA"/>
</dbReference>
<dbReference type="SFLD" id="SFLDS00003">
    <property type="entry name" value="Haloacid_Dehalogenase"/>
    <property type="match status" value="1"/>
</dbReference>
<dbReference type="OrthoDB" id="9797743at2"/>
<keyword evidence="2" id="KW-0479">Metal-binding</keyword>
<comment type="similarity">
    <text evidence="1">Belongs to the HAD-like hydrolase superfamily. CbbY/CbbZ/Gph/YieH family.</text>
</comment>
<evidence type="ECO:0000256" key="2">
    <source>
        <dbReference type="ARBA" id="ARBA00022723"/>
    </source>
</evidence>
<dbReference type="Gene3D" id="1.10.150.240">
    <property type="entry name" value="Putative phosphatase, domain 2"/>
    <property type="match status" value="1"/>
</dbReference>
<protein>
    <submittedName>
        <fullName evidence="4">HAD superfamily hydrolase (TIGR01509 family)</fullName>
    </submittedName>
</protein>
<keyword evidence="3 4" id="KW-0378">Hydrolase</keyword>
<dbReference type="InterPro" id="IPR023214">
    <property type="entry name" value="HAD_sf"/>
</dbReference>
<dbReference type="GO" id="GO:0046872">
    <property type="term" value="F:metal ion binding"/>
    <property type="evidence" value="ECO:0007669"/>
    <property type="project" value="UniProtKB-KW"/>
</dbReference>
<dbReference type="NCBIfam" id="TIGR01509">
    <property type="entry name" value="HAD-SF-IA-v3"/>
    <property type="match status" value="1"/>
</dbReference>
<dbReference type="RefSeq" id="WP_097158007.1">
    <property type="nucleotide sequence ID" value="NZ_JBEPMQ010000002.1"/>
</dbReference>
<evidence type="ECO:0000256" key="1">
    <source>
        <dbReference type="ARBA" id="ARBA00006171"/>
    </source>
</evidence>
<dbReference type="SUPFAM" id="SSF56784">
    <property type="entry name" value="HAD-like"/>
    <property type="match status" value="1"/>
</dbReference>
<evidence type="ECO:0000313" key="4">
    <source>
        <dbReference type="EMBL" id="SNX69452.1"/>
    </source>
</evidence>
<dbReference type="CDD" id="cd16423">
    <property type="entry name" value="HAD_BPGM-like"/>
    <property type="match status" value="1"/>
</dbReference>
<dbReference type="AlphaFoldDB" id="A0A285CPH1"/>
<dbReference type="Gene3D" id="3.40.50.1000">
    <property type="entry name" value="HAD superfamily/HAD-like"/>
    <property type="match status" value="1"/>
</dbReference>
<organism evidence="4 5">
    <name type="scientific">Bacillus oleivorans</name>
    <dbReference type="NCBI Taxonomy" id="1448271"/>
    <lineage>
        <taxon>Bacteria</taxon>
        <taxon>Bacillati</taxon>
        <taxon>Bacillota</taxon>
        <taxon>Bacilli</taxon>
        <taxon>Bacillales</taxon>
        <taxon>Bacillaceae</taxon>
        <taxon>Bacillus</taxon>
    </lineage>
</organism>
<keyword evidence="5" id="KW-1185">Reference proteome</keyword>
<name>A0A285CPH1_9BACI</name>
<dbReference type="SFLD" id="SFLDG01129">
    <property type="entry name" value="C1.5:_HAD__Beta-PGM__Phosphata"/>
    <property type="match status" value="1"/>
</dbReference>